<proteinExistence type="predicted"/>
<gene>
    <name evidence="1" type="ORF">URODEC1_LOCUS17799</name>
</gene>
<evidence type="ECO:0000313" key="2">
    <source>
        <dbReference type="Proteomes" id="UP001497457"/>
    </source>
</evidence>
<dbReference type="Proteomes" id="UP001497457">
    <property type="component" value="Chromosome 13rd"/>
</dbReference>
<evidence type="ECO:0000313" key="1">
    <source>
        <dbReference type="EMBL" id="CAL4915955.1"/>
    </source>
</evidence>
<organism evidence="1 2">
    <name type="scientific">Urochloa decumbens</name>
    <dbReference type="NCBI Taxonomy" id="240449"/>
    <lineage>
        <taxon>Eukaryota</taxon>
        <taxon>Viridiplantae</taxon>
        <taxon>Streptophyta</taxon>
        <taxon>Embryophyta</taxon>
        <taxon>Tracheophyta</taxon>
        <taxon>Spermatophyta</taxon>
        <taxon>Magnoliopsida</taxon>
        <taxon>Liliopsida</taxon>
        <taxon>Poales</taxon>
        <taxon>Poaceae</taxon>
        <taxon>PACMAD clade</taxon>
        <taxon>Panicoideae</taxon>
        <taxon>Panicodae</taxon>
        <taxon>Paniceae</taxon>
        <taxon>Melinidinae</taxon>
        <taxon>Urochloa</taxon>
    </lineage>
</organism>
<reference evidence="1" key="1">
    <citation type="submission" date="2024-10" db="EMBL/GenBank/DDBJ databases">
        <authorList>
            <person name="Ryan C."/>
        </authorList>
    </citation>
    <scope>NUCLEOTIDE SEQUENCE [LARGE SCALE GENOMIC DNA]</scope>
</reference>
<sequence length="241" mass="27590">MAARTFVMATHALDTVGFPALLNEALRRANFICKPKYEVHARGYAIGFDEYMARLYLSERKDIGIYPHAFQACGTTPEMAVQEVARVALIHLHYELPELWGDVLTYLPMQGLGDVCPYTVTIPVGAPPRERYMAETISIYERAYRSVKAELDETRRRLHDFQVGVELKVRTKKAPRTLLDDLPREPLQENIAPSHRFPHVNGVWAETRSYNPIPMGLHVRRFNCVRTTREALLGAPEHFFP</sequence>
<keyword evidence="2" id="KW-1185">Reference proteome</keyword>
<name>A0ABC8WWF8_9POAL</name>
<accession>A0ABC8WWF8</accession>
<dbReference type="AlphaFoldDB" id="A0ABC8WWF8"/>
<protein>
    <submittedName>
        <fullName evidence="1">Uncharacterized protein</fullName>
    </submittedName>
</protein>
<dbReference type="EMBL" id="OZ075123">
    <property type="protein sequence ID" value="CAL4915955.1"/>
    <property type="molecule type" value="Genomic_DNA"/>
</dbReference>